<gene>
    <name evidence="1" type="primary">NS2</name>
</gene>
<reference evidence="1" key="1">
    <citation type="journal article" date="2021" name="Viruses">
        <title>Investigating the Diversity and Host Range of Novel Parvoviruses from North American Ducks Using Epidemiology, Phylogenetics, Genome Structure, and Codon Usage Analysis.</title>
        <authorList>
            <person name="Canuti M."/>
            <person name="Verhoeven J.T.P."/>
            <person name="Munro H.J."/>
            <person name="Roul S."/>
            <person name="Ojkic D."/>
            <person name="Robertson G.J."/>
            <person name="Whitney H.G."/>
            <person name="Dufour S.C."/>
            <person name="Lang A.S."/>
        </authorList>
    </citation>
    <scope>NUCLEOTIDE SEQUENCE</scope>
    <source>
        <strain evidence="1">B6</strain>
    </source>
</reference>
<protein>
    <submittedName>
        <fullName evidence="1">Nonstructural protein 2</fullName>
    </submittedName>
</protein>
<dbReference type="RefSeq" id="YP_010804991.1">
    <property type="nucleotide sequence ID" value="NC_077098.1"/>
</dbReference>
<dbReference type="GeneID" id="80543840"/>
<proteinExistence type="predicted"/>
<evidence type="ECO:0000313" key="1">
    <source>
        <dbReference type="EMBL" id="QRK03679.1"/>
    </source>
</evidence>
<feature type="non-terminal residue" evidence="1">
    <location>
        <position position="1"/>
    </location>
</feature>
<organism evidence="1">
    <name type="scientific">Duck-associated chapparvovirus 1</name>
    <dbReference type="NCBI Taxonomy" id="2810802"/>
    <lineage>
        <taxon>Viruses</taxon>
        <taxon>Monodnaviria</taxon>
        <taxon>Shotokuvirae</taxon>
        <taxon>Cossaviricota</taxon>
        <taxon>Quintoviricetes</taxon>
        <taxon>Piccovirales</taxon>
        <taxon>Parvoviridae</taxon>
        <taxon>Hamaparvovirinae</taxon>
        <taxon>Chaphamaparvovirus</taxon>
        <taxon>Chaphamaparvovirus anseriform5</taxon>
    </lineage>
</organism>
<dbReference type="KEGG" id="vg:80543840"/>
<dbReference type="EMBL" id="MW306774">
    <property type="protein sequence ID" value="QRK03679.1"/>
    <property type="molecule type" value="Genomic_DNA"/>
</dbReference>
<accession>A0A891EZF8</accession>
<sequence length="210" mass="22946">PGGTPEDDPEEGTSARARDALNQAVNAAVAASVGVGRLVLAAQQLQDCREQNNPHKSSWLPGMPAQNLQWATDPCQKEQEQVDNLMKQSAAEGNQVATQQLGGAPAPQLAEATDPVGNTDPAVPQSEYVVPVPGAQNSWSPILPEDALDAILMEYNEEGGPWDEEMVDDILDMMRYFLLWCPWGGPGRKNLKWRFQYNPANSDWAGRWIP</sequence>
<name>A0A891EZF8_9VIRU</name>